<keyword evidence="5 8" id="KW-0812">Transmembrane</keyword>
<dbReference type="GO" id="GO:0022857">
    <property type="term" value="F:transmembrane transporter activity"/>
    <property type="evidence" value="ECO:0007669"/>
    <property type="project" value="InterPro"/>
</dbReference>
<evidence type="ECO:0000256" key="8">
    <source>
        <dbReference type="SAM" id="Phobius"/>
    </source>
</evidence>
<dbReference type="GO" id="GO:0005886">
    <property type="term" value="C:plasma membrane"/>
    <property type="evidence" value="ECO:0007669"/>
    <property type="project" value="UniProtKB-SubCell"/>
</dbReference>
<dbReference type="Gene3D" id="1.10.3470.10">
    <property type="entry name" value="ABC transporter involved in vitamin B12 uptake, BtuC"/>
    <property type="match status" value="1"/>
</dbReference>
<dbReference type="AlphaFoldDB" id="T2SR15"/>
<feature type="transmembrane region" description="Helical" evidence="8">
    <location>
        <begin position="92"/>
        <end position="111"/>
    </location>
</feature>
<dbReference type="PANTHER" id="PTHR30472:SF70">
    <property type="entry name" value="MOLYBDATE IMPORT SYSTEM PERMEASE PROTEIN MOLB"/>
    <property type="match status" value="1"/>
</dbReference>
<keyword evidence="3" id="KW-0813">Transport</keyword>
<proteinExistence type="inferred from homology"/>
<protein>
    <recommendedName>
        <fullName evidence="11">Iron ABC transporter permease</fullName>
    </recommendedName>
</protein>
<evidence type="ECO:0000256" key="6">
    <source>
        <dbReference type="ARBA" id="ARBA00022989"/>
    </source>
</evidence>
<evidence type="ECO:0000256" key="2">
    <source>
        <dbReference type="ARBA" id="ARBA00007935"/>
    </source>
</evidence>
<dbReference type="Proteomes" id="UP000015645">
    <property type="component" value="Unassembled WGS sequence"/>
</dbReference>
<dbReference type="GO" id="GO:0033214">
    <property type="term" value="P:siderophore-iron import into cell"/>
    <property type="evidence" value="ECO:0007669"/>
    <property type="project" value="TreeGrafter"/>
</dbReference>
<dbReference type="Pfam" id="PF01032">
    <property type="entry name" value="FecCD"/>
    <property type="match status" value="1"/>
</dbReference>
<evidence type="ECO:0000256" key="1">
    <source>
        <dbReference type="ARBA" id="ARBA00004651"/>
    </source>
</evidence>
<accession>T2SR15</accession>
<evidence type="ECO:0000256" key="7">
    <source>
        <dbReference type="ARBA" id="ARBA00023136"/>
    </source>
</evidence>
<comment type="subcellular location">
    <subcellularLocation>
        <location evidence="1">Cell membrane</location>
        <topology evidence="1">Multi-pass membrane protein</topology>
    </subcellularLocation>
</comment>
<dbReference type="InterPro" id="IPR000522">
    <property type="entry name" value="ABC_transptr_permease_BtuC"/>
</dbReference>
<dbReference type="PANTHER" id="PTHR30472">
    <property type="entry name" value="FERRIC ENTEROBACTIN TRANSPORT SYSTEM PERMEASE PROTEIN"/>
    <property type="match status" value="1"/>
</dbReference>
<feature type="non-terminal residue" evidence="9">
    <location>
        <position position="115"/>
    </location>
</feature>
<reference evidence="9 10" key="1">
    <citation type="journal article" date="2013" name="Genome Announc.">
        <title>Draft Genome Sequences of Helicobacter pylori Strains Isolated from Regions of Low and High Gastric Cancer Risk in Colombia.</title>
        <authorList>
            <person name="Sheh A."/>
            <person name="Piazuelo M.B."/>
            <person name="Wilson K.T."/>
            <person name="Correa P."/>
            <person name="Fox J.G."/>
        </authorList>
    </citation>
    <scope>NUCLEOTIDE SEQUENCE [LARGE SCALE GENOMIC DNA]</scope>
    <source>
        <strain evidence="9 10">PZ5024</strain>
    </source>
</reference>
<keyword evidence="6 8" id="KW-1133">Transmembrane helix</keyword>
<comment type="caution">
    <text evidence="9">The sequence shown here is derived from an EMBL/GenBank/DDBJ whole genome shotgun (WGS) entry which is preliminary data.</text>
</comment>
<evidence type="ECO:0000313" key="10">
    <source>
        <dbReference type="Proteomes" id="UP000015645"/>
    </source>
</evidence>
<feature type="transmembrane region" description="Helical" evidence="8">
    <location>
        <begin position="60"/>
        <end position="80"/>
    </location>
</feature>
<organism evidence="9 10">
    <name type="scientific">Helicobacter pylori PZ5024</name>
    <dbReference type="NCBI Taxonomy" id="1337391"/>
    <lineage>
        <taxon>Bacteria</taxon>
        <taxon>Pseudomonadati</taxon>
        <taxon>Campylobacterota</taxon>
        <taxon>Epsilonproteobacteria</taxon>
        <taxon>Campylobacterales</taxon>
        <taxon>Helicobacteraceae</taxon>
        <taxon>Helicobacter</taxon>
    </lineage>
</organism>
<dbReference type="InterPro" id="IPR037294">
    <property type="entry name" value="ABC_BtuC-like"/>
</dbReference>
<evidence type="ECO:0008006" key="11">
    <source>
        <dbReference type="Google" id="ProtNLM"/>
    </source>
</evidence>
<dbReference type="EMBL" id="ASYS01000354">
    <property type="protein sequence ID" value="EQD94823.1"/>
    <property type="molecule type" value="Genomic_DNA"/>
</dbReference>
<evidence type="ECO:0000256" key="4">
    <source>
        <dbReference type="ARBA" id="ARBA00022475"/>
    </source>
</evidence>
<sequence length="115" mass="12401">MLKTYHIALACVILAVVVLLFGGESLSLEEWQEVYLNVKNHFLHNEELSSLSVIILEIRLPRVILALLVGASLSGSGVVMQTIFRNPLVDPFLLGISSGAMLGVAMAIAVVESNI</sequence>
<gene>
    <name evidence="9" type="ORF">L931_04205</name>
</gene>
<comment type="similarity">
    <text evidence="2">Belongs to the binding-protein-dependent transport system permease family. FecCD subfamily.</text>
</comment>
<name>T2SR15_HELPX</name>
<evidence type="ECO:0000256" key="5">
    <source>
        <dbReference type="ARBA" id="ARBA00022692"/>
    </source>
</evidence>
<keyword evidence="7 8" id="KW-0472">Membrane</keyword>
<keyword evidence="4" id="KW-1003">Cell membrane</keyword>
<evidence type="ECO:0000256" key="3">
    <source>
        <dbReference type="ARBA" id="ARBA00022448"/>
    </source>
</evidence>
<evidence type="ECO:0000313" key="9">
    <source>
        <dbReference type="EMBL" id="EQD94823.1"/>
    </source>
</evidence>
<dbReference type="SUPFAM" id="SSF81345">
    <property type="entry name" value="ABC transporter involved in vitamin B12 uptake, BtuC"/>
    <property type="match status" value="1"/>
</dbReference>